<dbReference type="Proteomes" id="UP000326789">
    <property type="component" value="Unassembled WGS sequence"/>
</dbReference>
<proteinExistence type="predicted"/>
<dbReference type="AlphaFoldDB" id="A0A5N3QZ37"/>
<organism evidence="1 2">
    <name type="scientific">Vibrio fortis</name>
    <dbReference type="NCBI Taxonomy" id="212667"/>
    <lineage>
        <taxon>Bacteria</taxon>
        <taxon>Pseudomonadati</taxon>
        <taxon>Pseudomonadota</taxon>
        <taxon>Gammaproteobacteria</taxon>
        <taxon>Vibrionales</taxon>
        <taxon>Vibrionaceae</taxon>
        <taxon>Vibrio</taxon>
    </lineage>
</organism>
<comment type="caution">
    <text evidence="1">The sequence shown here is derived from an EMBL/GenBank/DDBJ whole genome shotgun (WGS) entry which is preliminary data.</text>
</comment>
<protein>
    <submittedName>
        <fullName evidence="1">Uncharacterized protein</fullName>
    </submittedName>
</protein>
<evidence type="ECO:0000313" key="2">
    <source>
        <dbReference type="Proteomes" id="UP000326789"/>
    </source>
</evidence>
<name>A0A5N3QZ37_9VIBR</name>
<sequence>MFEYKGDRNYLHGTDFYKFSAEYGEKNFSSSAYVEQLSFRQIARCQSEITHSKPSSGNIVSTGKFMLPNGEVQPFWWVETEAQVVGRYEFDEDGLVSTAIIDEETKTISMNHVSDNYSCIEEVVALNKKLNNTVKKPENGKWLFGQLHLSKKLPVVYKNIEIKLDVMLHNKFSVSDIWLDGVHFGQIRFIVGRT</sequence>
<dbReference type="EMBL" id="VWSE01000007">
    <property type="protein sequence ID" value="KAB0287464.1"/>
    <property type="molecule type" value="Genomic_DNA"/>
</dbReference>
<accession>A0A5N3QZ37</accession>
<evidence type="ECO:0000313" key="1">
    <source>
        <dbReference type="EMBL" id="KAB0287464.1"/>
    </source>
</evidence>
<dbReference type="RefSeq" id="WP_150870436.1">
    <property type="nucleotide sequence ID" value="NZ_VWSE01000007.1"/>
</dbReference>
<reference evidence="1 2" key="1">
    <citation type="submission" date="2019-09" db="EMBL/GenBank/DDBJ databases">
        <title>Whole genome sequence of Vibrio fortis.</title>
        <authorList>
            <person name="Das S.K."/>
        </authorList>
    </citation>
    <scope>NUCLEOTIDE SEQUENCE [LARGE SCALE GENOMIC DNA]</scope>
    <source>
        <strain evidence="1 2">AN60</strain>
    </source>
</reference>
<gene>
    <name evidence="1" type="ORF">F2P58_13535</name>
</gene>